<dbReference type="Proteomes" id="UP001596414">
    <property type="component" value="Unassembled WGS sequence"/>
</dbReference>
<keyword evidence="1" id="KW-0812">Transmembrane</keyword>
<dbReference type="AlphaFoldDB" id="A0ABD5X8Z5"/>
<organism evidence="2 3">
    <name type="scientific">Halovenus rubra</name>
    <dbReference type="NCBI Taxonomy" id="869890"/>
    <lineage>
        <taxon>Archaea</taxon>
        <taxon>Methanobacteriati</taxon>
        <taxon>Methanobacteriota</taxon>
        <taxon>Stenosarchaea group</taxon>
        <taxon>Halobacteria</taxon>
        <taxon>Halobacteriales</taxon>
        <taxon>Haloarculaceae</taxon>
        <taxon>Halovenus</taxon>
    </lineage>
</organism>
<sequence length="237" mass="24646">MRGQSHVVGFVLILGFGVIALGTLTVGVGTVIDSQSSNADGARVAGDLSEAVGVVDRTGVYTDRVSFTEGSLTTVERSLRVFIDGTLAHEIGVDALRFERDKRTVTAVGGAVVHGAGASAWLESKPPITSSESNEVLVIGAPVLGAGYTTVGGQGGVTVTLQSNISHSRTSLGRGNFSVAIETQTPGPLERYFETLNATTTRRTFSGDEHGSVVATFPLERTGYLVVHDLALEVNDG</sequence>
<protein>
    <submittedName>
        <fullName evidence="2">Type IV pilin</fullName>
    </submittedName>
</protein>
<accession>A0ABD5X8Z5</accession>
<name>A0ABD5X8Z5_9EURY</name>
<evidence type="ECO:0000313" key="3">
    <source>
        <dbReference type="Proteomes" id="UP001596414"/>
    </source>
</evidence>
<feature type="transmembrane region" description="Helical" evidence="1">
    <location>
        <begin position="7"/>
        <end position="32"/>
    </location>
</feature>
<evidence type="ECO:0000313" key="2">
    <source>
        <dbReference type="EMBL" id="MFC7126402.1"/>
    </source>
</evidence>
<keyword evidence="1" id="KW-1133">Transmembrane helix</keyword>
<dbReference type="Pfam" id="PF23960">
    <property type="entry name" value="DUF7289"/>
    <property type="match status" value="1"/>
</dbReference>
<gene>
    <name evidence="2" type="ORF">ACFQJ7_10205</name>
</gene>
<dbReference type="EMBL" id="JBHSZQ010000020">
    <property type="protein sequence ID" value="MFC7126402.1"/>
    <property type="molecule type" value="Genomic_DNA"/>
</dbReference>
<evidence type="ECO:0000256" key="1">
    <source>
        <dbReference type="SAM" id="Phobius"/>
    </source>
</evidence>
<dbReference type="RefSeq" id="WP_267635956.1">
    <property type="nucleotide sequence ID" value="NZ_JAODIY010000001.1"/>
</dbReference>
<keyword evidence="1" id="KW-0472">Membrane</keyword>
<reference evidence="2 3" key="1">
    <citation type="journal article" date="2014" name="Int. J. Syst. Evol. Microbiol.">
        <title>Complete genome sequence of Corynebacterium casei LMG S-19264T (=DSM 44701T), isolated from a smear-ripened cheese.</title>
        <authorList>
            <consortium name="US DOE Joint Genome Institute (JGI-PGF)"/>
            <person name="Walter F."/>
            <person name="Albersmeier A."/>
            <person name="Kalinowski J."/>
            <person name="Ruckert C."/>
        </authorList>
    </citation>
    <scope>NUCLEOTIDE SEQUENCE [LARGE SCALE GENOMIC DNA]</scope>
    <source>
        <strain evidence="2 3">CGMCC 4.7215</strain>
    </source>
</reference>
<comment type="caution">
    <text evidence="2">The sequence shown here is derived from an EMBL/GenBank/DDBJ whole genome shotgun (WGS) entry which is preliminary data.</text>
</comment>
<dbReference type="InterPro" id="IPR055713">
    <property type="entry name" value="DUF7289"/>
</dbReference>
<proteinExistence type="predicted"/>